<organism evidence="6 7">
    <name type="scientific">Paenibacillus phyllosphaerae</name>
    <dbReference type="NCBI Taxonomy" id="274593"/>
    <lineage>
        <taxon>Bacteria</taxon>
        <taxon>Bacillati</taxon>
        <taxon>Bacillota</taxon>
        <taxon>Bacilli</taxon>
        <taxon>Bacillales</taxon>
        <taxon>Paenibacillaceae</taxon>
        <taxon>Paenibacillus</taxon>
    </lineage>
</organism>
<keyword evidence="3 4" id="KW-0732">Signal</keyword>
<comment type="subcellular location">
    <subcellularLocation>
        <location evidence="1">Cell envelope</location>
    </subcellularLocation>
</comment>
<evidence type="ECO:0000256" key="2">
    <source>
        <dbReference type="ARBA" id="ARBA00007639"/>
    </source>
</evidence>
<dbReference type="SUPFAM" id="SSF53822">
    <property type="entry name" value="Periplasmic binding protein-like I"/>
    <property type="match status" value="1"/>
</dbReference>
<keyword evidence="7" id="KW-1185">Reference proteome</keyword>
<name>A0A7W5FPY1_9BACL</name>
<feature type="domain" description="Periplasmic binding protein" evidence="5">
    <location>
        <begin position="60"/>
        <end position="320"/>
    </location>
</feature>
<dbReference type="EMBL" id="JACHXK010000015">
    <property type="protein sequence ID" value="MBB3112886.1"/>
    <property type="molecule type" value="Genomic_DNA"/>
</dbReference>
<dbReference type="Proteomes" id="UP000570361">
    <property type="component" value="Unassembled WGS sequence"/>
</dbReference>
<proteinExistence type="inferred from homology"/>
<reference evidence="6 7" key="1">
    <citation type="submission" date="2020-08" db="EMBL/GenBank/DDBJ databases">
        <title>Genomic Encyclopedia of Type Strains, Phase III (KMG-III): the genomes of soil and plant-associated and newly described type strains.</title>
        <authorList>
            <person name="Whitman W."/>
        </authorList>
    </citation>
    <scope>NUCLEOTIDE SEQUENCE [LARGE SCALE GENOMIC DNA]</scope>
    <source>
        <strain evidence="6 7">CECT 5862</strain>
    </source>
</reference>
<dbReference type="InterPro" id="IPR028082">
    <property type="entry name" value="Peripla_BP_I"/>
</dbReference>
<dbReference type="InterPro" id="IPR025997">
    <property type="entry name" value="SBP_2_dom"/>
</dbReference>
<evidence type="ECO:0000256" key="3">
    <source>
        <dbReference type="ARBA" id="ARBA00022729"/>
    </source>
</evidence>
<dbReference type="CDD" id="cd06309">
    <property type="entry name" value="PBP1_galactofuranose_YtfQ-like"/>
    <property type="match status" value="1"/>
</dbReference>
<evidence type="ECO:0000256" key="4">
    <source>
        <dbReference type="SAM" id="SignalP"/>
    </source>
</evidence>
<feature type="signal peptide" evidence="4">
    <location>
        <begin position="1"/>
        <end position="24"/>
    </location>
</feature>
<dbReference type="AlphaFoldDB" id="A0A7W5FPY1"/>
<gene>
    <name evidence="6" type="ORF">FHS18_004988</name>
</gene>
<dbReference type="PANTHER" id="PTHR46847:SF3">
    <property type="entry name" value="GALACTOFURANOSE-BINDING PROTEIN YTFQ"/>
    <property type="match status" value="1"/>
</dbReference>
<dbReference type="GO" id="GO:0030313">
    <property type="term" value="C:cell envelope"/>
    <property type="evidence" value="ECO:0007669"/>
    <property type="project" value="UniProtKB-SubCell"/>
</dbReference>
<accession>A0A7W5FPY1</accession>
<dbReference type="Gene3D" id="3.40.50.2300">
    <property type="match status" value="2"/>
</dbReference>
<sequence>MLKPVHLFLTLLTMLLLQSCSFGAGGERLPAPQAADPIRGITSEMYRTIGPPPTRIVLGFSQLGTESSWRMANTASIQSAAEEAGITLLMENAEQSQEKQFEAIRSFIRQKVDIIAIAPVVQSGWEPILQEVKQAGIPVVIIDRAVDVKDNALYVTFIGSDFFEEGVKAGKYLLDKLRNQPGPVRIAELQGTKGSTPSIDRGEGFRSVIKERPDLKITQSDPADFTEHQGYAVMKKLLEVPKQEQPSVLFAHNDDMAIGAVRAIEEAGLQPGEDMIIISIDGTRKAFEQMVEGKINAVVECNPLLGPLLMQAAKEIMAGRTLPKRMVPQEDIFTKEMAGDELARRKF</sequence>
<keyword evidence="6" id="KW-0762">Sugar transport</keyword>
<keyword evidence="6" id="KW-0813">Transport</keyword>
<feature type="chain" id="PRO_5039598662" evidence="4">
    <location>
        <begin position="25"/>
        <end position="347"/>
    </location>
</feature>
<dbReference type="PROSITE" id="PS51257">
    <property type="entry name" value="PROKAR_LIPOPROTEIN"/>
    <property type="match status" value="1"/>
</dbReference>
<protein>
    <submittedName>
        <fullName evidence="6">Simple sugar transport system substrate-binding protein</fullName>
    </submittedName>
</protein>
<evidence type="ECO:0000256" key="1">
    <source>
        <dbReference type="ARBA" id="ARBA00004196"/>
    </source>
</evidence>
<dbReference type="Pfam" id="PF13407">
    <property type="entry name" value="Peripla_BP_4"/>
    <property type="match status" value="1"/>
</dbReference>
<dbReference type="PANTHER" id="PTHR46847">
    <property type="entry name" value="D-ALLOSE-BINDING PERIPLASMIC PROTEIN-RELATED"/>
    <property type="match status" value="1"/>
</dbReference>
<evidence type="ECO:0000313" key="6">
    <source>
        <dbReference type="EMBL" id="MBB3112886.1"/>
    </source>
</evidence>
<evidence type="ECO:0000259" key="5">
    <source>
        <dbReference type="Pfam" id="PF13407"/>
    </source>
</evidence>
<comment type="similarity">
    <text evidence="2">Belongs to the bacterial solute-binding protein 2 family.</text>
</comment>
<dbReference type="RefSeq" id="WP_183602999.1">
    <property type="nucleotide sequence ID" value="NZ_JACHXK010000015.1"/>
</dbReference>
<dbReference type="GO" id="GO:0030246">
    <property type="term" value="F:carbohydrate binding"/>
    <property type="evidence" value="ECO:0007669"/>
    <property type="project" value="UniProtKB-ARBA"/>
</dbReference>
<evidence type="ECO:0000313" key="7">
    <source>
        <dbReference type="Proteomes" id="UP000570361"/>
    </source>
</evidence>
<comment type="caution">
    <text evidence="6">The sequence shown here is derived from an EMBL/GenBank/DDBJ whole genome shotgun (WGS) entry which is preliminary data.</text>
</comment>